<feature type="domain" description="Integrase catalytic" evidence="1">
    <location>
        <begin position="215"/>
        <end position="405"/>
    </location>
</feature>
<dbReference type="PANTHER" id="PTHR47331">
    <property type="entry name" value="PHD-TYPE DOMAIN-CONTAINING PROTEIN"/>
    <property type="match status" value="1"/>
</dbReference>
<proteinExistence type="predicted"/>
<protein>
    <submittedName>
        <fullName evidence="3">Uncharacterized protein LOC127566378</fullName>
    </submittedName>
</protein>
<dbReference type="InterPro" id="IPR036397">
    <property type="entry name" value="RNaseH_sf"/>
</dbReference>
<dbReference type="InterPro" id="IPR001584">
    <property type="entry name" value="Integrase_cat-core"/>
</dbReference>
<dbReference type="InterPro" id="IPR012337">
    <property type="entry name" value="RNaseH-like_sf"/>
</dbReference>
<dbReference type="OrthoDB" id="7840837at2759"/>
<gene>
    <name evidence="3" type="primary">LOC127566378</name>
</gene>
<name>A0A9C6TDA3_DROAB</name>
<dbReference type="GeneID" id="127566378"/>
<dbReference type="AlphaFoldDB" id="A0A9C6TDA3"/>
<dbReference type="Proteomes" id="UP000515160">
    <property type="component" value="Unplaced"/>
</dbReference>
<keyword evidence="2" id="KW-1185">Reference proteome</keyword>
<reference evidence="3" key="1">
    <citation type="submission" date="2025-08" db="UniProtKB">
        <authorList>
            <consortium name="RefSeq"/>
        </authorList>
    </citation>
    <scope>IDENTIFICATION</scope>
    <source>
        <strain evidence="3">15112-1751.03</strain>
        <tissue evidence="3">Whole Adult</tissue>
    </source>
</reference>
<accession>A0A9C6TDA3</accession>
<sequence length="433" mass="48836">MNQVVACGGMNQSGFISRRINGQHLQVPFRRLLEQRIRCNIAKLRLIPDFLSKFSEFGKALRTSAYVLRFIDRSRKLADPSSTVVQADELSRSQERLIVMAQRQTFPQEYHCLQSKQQVPSSSSIRNLNPFLDGKGILRAYGRLRASHSLRYDESHPIILSYSSSLADYWFISPIVYPYMGVLAKSTINSCKVCVIYKKRLQTHMMGDLPKERASYSRPFMHTGVDFAGPFEIKNYTGRACLITKGYVCDFVCFSTKAIHLEATSDLTTEKFLAAFSRFIARRGCPHQMYSDNGKTFVGANKVISNDFLEATRECIIAQHAHKSLSWHFIPPGAPHMGGLWEAGVKSFKALFYKATSTAKYTFEELSTLLAKIEACLNSRPISPTSEDSSDLLALTPGHFLIGGLFISVLEPPINQPTTSILNRWQRLKALHQ</sequence>
<dbReference type="Gene3D" id="3.30.420.10">
    <property type="entry name" value="Ribonuclease H-like superfamily/Ribonuclease H"/>
    <property type="match status" value="1"/>
</dbReference>
<dbReference type="PROSITE" id="PS50994">
    <property type="entry name" value="INTEGRASE"/>
    <property type="match status" value="1"/>
</dbReference>
<organism evidence="2 3">
    <name type="scientific">Drosophila albomicans</name>
    <name type="common">Fruit fly</name>
    <dbReference type="NCBI Taxonomy" id="7291"/>
    <lineage>
        <taxon>Eukaryota</taxon>
        <taxon>Metazoa</taxon>
        <taxon>Ecdysozoa</taxon>
        <taxon>Arthropoda</taxon>
        <taxon>Hexapoda</taxon>
        <taxon>Insecta</taxon>
        <taxon>Pterygota</taxon>
        <taxon>Neoptera</taxon>
        <taxon>Endopterygota</taxon>
        <taxon>Diptera</taxon>
        <taxon>Brachycera</taxon>
        <taxon>Muscomorpha</taxon>
        <taxon>Ephydroidea</taxon>
        <taxon>Drosophilidae</taxon>
        <taxon>Drosophila</taxon>
    </lineage>
</organism>
<dbReference type="GO" id="GO:0015074">
    <property type="term" value="P:DNA integration"/>
    <property type="evidence" value="ECO:0007669"/>
    <property type="project" value="InterPro"/>
</dbReference>
<dbReference type="SUPFAM" id="SSF53098">
    <property type="entry name" value="Ribonuclease H-like"/>
    <property type="match status" value="1"/>
</dbReference>
<dbReference type="RefSeq" id="XP_051864362.1">
    <property type="nucleotide sequence ID" value="XM_052008402.1"/>
</dbReference>
<evidence type="ECO:0000313" key="3">
    <source>
        <dbReference type="RefSeq" id="XP_051864362.1"/>
    </source>
</evidence>
<dbReference type="GO" id="GO:0003676">
    <property type="term" value="F:nucleic acid binding"/>
    <property type="evidence" value="ECO:0007669"/>
    <property type="project" value="InterPro"/>
</dbReference>
<evidence type="ECO:0000313" key="2">
    <source>
        <dbReference type="Proteomes" id="UP000515160"/>
    </source>
</evidence>
<evidence type="ECO:0000259" key="1">
    <source>
        <dbReference type="PROSITE" id="PS50994"/>
    </source>
</evidence>